<dbReference type="PATRIC" id="fig|1125712.3.peg.906"/>
<comment type="caution">
    <text evidence="11">The sequence shown here is derived from an EMBL/GenBank/DDBJ whole genome shotgun (WGS) entry which is preliminary data.</text>
</comment>
<keyword evidence="8 10" id="KW-1133">Transmembrane helix</keyword>
<feature type="transmembrane region" description="Helical" evidence="10">
    <location>
        <begin position="99"/>
        <end position="117"/>
    </location>
</feature>
<dbReference type="RefSeq" id="WP_021725862.1">
    <property type="nucleotide sequence ID" value="NZ_AWEZ01000043.1"/>
</dbReference>
<evidence type="ECO:0000256" key="9">
    <source>
        <dbReference type="ARBA" id="ARBA00023136"/>
    </source>
</evidence>
<comment type="subcellular location">
    <subcellularLocation>
        <location evidence="10">Cell membrane</location>
        <topology evidence="10">Multi-pass membrane protein</topology>
    </subcellularLocation>
</comment>
<evidence type="ECO:0000256" key="3">
    <source>
        <dbReference type="ARBA" id="ARBA00022630"/>
    </source>
</evidence>
<feature type="transmembrane region" description="Helical" evidence="10">
    <location>
        <begin position="30"/>
        <end position="47"/>
    </location>
</feature>
<keyword evidence="5 10" id="KW-0812">Transmembrane</keyword>
<dbReference type="HAMAP" id="MF_00462">
    <property type="entry name" value="RsxD_RnfD"/>
    <property type="match status" value="1"/>
</dbReference>
<dbReference type="InterPro" id="IPR004338">
    <property type="entry name" value="NqrB/RnfD"/>
</dbReference>
<dbReference type="AlphaFoldDB" id="U2V043"/>
<keyword evidence="10" id="KW-1003">Cell membrane</keyword>
<comment type="function">
    <text evidence="10">Part of a membrane-bound complex that couples electron transfer with translocation of ions across the membrane.</text>
</comment>
<keyword evidence="3 10" id="KW-0285">Flavoprotein</keyword>
<keyword evidence="12" id="KW-1185">Reference proteome</keyword>
<feature type="transmembrane region" description="Helical" evidence="10">
    <location>
        <begin position="183"/>
        <end position="202"/>
    </location>
</feature>
<keyword evidence="6 10" id="KW-1278">Translocase</keyword>
<proteinExistence type="inferred from homology"/>
<feature type="transmembrane region" description="Helical" evidence="10">
    <location>
        <begin position="261"/>
        <end position="278"/>
    </location>
</feature>
<dbReference type="PANTHER" id="PTHR30578">
    <property type="entry name" value="ELECTRON TRANSPORT COMPLEX PROTEIN RNFD"/>
    <property type="match status" value="1"/>
</dbReference>
<dbReference type="PANTHER" id="PTHR30578:SF0">
    <property type="entry name" value="ION-TRANSLOCATING OXIDOREDUCTASE COMPLEX SUBUNIT D"/>
    <property type="match status" value="1"/>
</dbReference>
<dbReference type="Pfam" id="PF03116">
    <property type="entry name" value="NQR2_RnfD_RnfE"/>
    <property type="match status" value="1"/>
</dbReference>
<evidence type="ECO:0000313" key="12">
    <source>
        <dbReference type="Proteomes" id="UP000016638"/>
    </source>
</evidence>
<evidence type="ECO:0000256" key="10">
    <source>
        <dbReference type="HAMAP-Rule" id="MF_00462"/>
    </source>
</evidence>
<keyword evidence="9 10" id="KW-0472">Membrane</keyword>
<dbReference type="STRING" id="1125712.HMPREF1316_0277"/>
<keyword evidence="7 10" id="KW-0249">Electron transport</keyword>
<dbReference type="GO" id="GO:0055085">
    <property type="term" value="P:transmembrane transport"/>
    <property type="evidence" value="ECO:0007669"/>
    <property type="project" value="InterPro"/>
</dbReference>
<feature type="transmembrane region" description="Helical" evidence="10">
    <location>
        <begin position="129"/>
        <end position="148"/>
    </location>
</feature>
<evidence type="ECO:0000256" key="1">
    <source>
        <dbReference type="ARBA" id="ARBA00022448"/>
    </source>
</evidence>
<sequence>MSREPNVTLSLGPAPQLVTPVTTRTIMRNVLIALAPCLVASLVLFGLDALRVTATSVVACVLLEWLWCRLRKVPSTVGDLSAAVTGVLLAFNIPAGMPTYMVVVGAFVAIILTKELFGGIGCNFANPAIMGRIVLSIAFPAAMTTWVVPRVTLSSVDAVSSATMLAPSATRIPLWDMFVGTEMGTLGETSALAILVGLAYLLATHTIIWHIPVVYVGLVFVLSALMGLDAPAQVLSGGLMLGAVFMAPDYPTATITPQGKVAYAIGLALITCLIRFWGNMNEGCAYAILFMNLLAPYINELTVDTPLGGTRPSLRVRLRDRGGETHE</sequence>
<evidence type="ECO:0000256" key="7">
    <source>
        <dbReference type="ARBA" id="ARBA00022982"/>
    </source>
</evidence>
<keyword evidence="1 10" id="KW-0813">Transport</keyword>
<dbReference type="InterPro" id="IPR011303">
    <property type="entry name" value="RnfD_bac"/>
</dbReference>
<name>U2V043_9ACTN</name>
<evidence type="ECO:0000313" key="11">
    <source>
        <dbReference type="EMBL" id="ERL08722.1"/>
    </source>
</evidence>
<dbReference type="GO" id="GO:0005886">
    <property type="term" value="C:plasma membrane"/>
    <property type="evidence" value="ECO:0007669"/>
    <property type="project" value="UniProtKB-SubCell"/>
</dbReference>
<dbReference type="NCBIfam" id="TIGR01946">
    <property type="entry name" value="rnfD"/>
    <property type="match status" value="1"/>
</dbReference>
<keyword evidence="2 10" id="KW-0597">Phosphoprotein</keyword>
<evidence type="ECO:0000256" key="5">
    <source>
        <dbReference type="ARBA" id="ARBA00022692"/>
    </source>
</evidence>
<dbReference type="eggNOG" id="COG4658">
    <property type="taxonomic scope" value="Bacteria"/>
</dbReference>
<comment type="subunit">
    <text evidence="10">The complex is composed of six subunits: RnfA, RnfB, RnfC, RnfD, RnfE and RnfG.</text>
</comment>
<evidence type="ECO:0000256" key="8">
    <source>
        <dbReference type="ARBA" id="ARBA00022989"/>
    </source>
</evidence>
<feature type="modified residue" description="FMN phosphoryl threonine" evidence="10">
    <location>
        <position position="163"/>
    </location>
</feature>
<dbReference type="EC" id="7.-.-.-" evidence="10"/>
<gene>
    <name evidence="10" type="primary">rnfD</name>
    <name evidence="11" type="ORF">HMPREF1316_0277</name>
</gene>
<comment type="cofactor">
    <cofactor evidence="10">
        <name>FMN</name>
        <dbReference type="ChEBI" id="CHEBI:58210"/>
    </cofactor>
</comment>
<keyword evidence="4 10" id="KW-0288">FMN</keyword>
<dbReference type="Proteomes" id="UP000016638">
    <property type="component" value="Unassembled WGS sequence"/>
</dbReference>
<evidence type="ECO:0000256" key="4">
    <source>
        <dbReference type="ARBA" id="ARBA00022643"/>
    </source>
</evidence>
<dbReference type="EMBL" id="AWEZ01000043">
    <property type="protein sequence ID" value="ERL08722.1"/>
    <property type="molecule type" value="Genomic_DNA"/>
</dbReference>
<comment type="similarity">
    <text evidence="10">Belongs to the NqrB/RnfD family.</text>
</comment>
<evidence type="ECO:0000256" key="6">
    <source>
        <dbReference type="ARBA" id="ARBA00022967"/>
    </source>
</evidence>
<comment type="caution">
    <text evidence="10">Lacks conserved residue(s) required for the propagation of feature annotation.</text>
</comment>
<protein>
    <recommendedName>
        <fullName evidence="10">Ion-translocating oxidoreductase complex subunit D</fullName>
        <ecNumber evidence="10">7.-.-.-</ecNumber>
    </recommendedName>
    <alternativeName>
        <fullName evidence="10">Rnf electron transport complex subunit D</fullName>
    </alternativeName>
</protein>
<feature type="transmembrane region" description="Helical" evidence="10">
    <location>
        <begin position="207"/>
        <end position="226"/>
    </location>
</feature>
<organism evidence="11 12">
    <name type="scientific">Olsenella profusa F0195</name>
    <dbReference type="NCBI Taxonomy" id="1125712"/>
    <lineage>
        <taxon>Bacteria</taxon>
        <taxon>Bacillati</taxon>
        <taxon>Actinomycetota</taxon>
        <taxon>Coriobacteriia</taxon>
        <taxon>Coriobacteriales</taxon>
        <taxon>Atopobiaceae</taxon>
        <taxon>Olsenella</taxon>
    </lineage>
</organism>
<reference evidence="11 12" key="1">
    <citation type="submission" date="2013-08" db="EMBL/GenBank/DDBJ databases">
        <authorList>
            <person name="Durkin A.S."/>
            <person name="Haft D.R."/>
            <person name="McCorrison J."/>
            <person name="Torralba M."/>
            <person name="Gillis M."/>
            <person name="Haft D.H."/>
            <person name="Methe B."/>
            <person name="Sutton G."/>
            <person name="Nelson K.E."/>
        </authorList>
    </citation>
    <scope>NUCLEOTIDE SEQUENCE [LARGE SCALE GENOMIC DNA]</scope>
    <source>
        <strain evidence="11 12">F0195</strain>
    </source>
</reference>
<dbReference type="GO" id="GO:0022900">
    <property type="term" value="P:electron transport chain"/>
    <property type="evidence" value="ECO:0007669"/>
    <property type="project" value="UniProtKB-UniRule"/>
</dbReference>
<evidence type="ECO:0000256" key="2">
    <source>
        <dbReference type="ARBA" id="ARBA00022553"/>
    </source>
</evidence>
<accession>U2V043</accession>
<dbReference type="OrthoDB" id="9776359at2"/>